<proteinExistence type="predicted"/>
<organism evidence="1">
    <name type="scientific">Cacopsylla melanoneura</name>
    <dbReference type="NCBI Taxonomy" id="428564"/>
    <lineage>
        <taxon>Eukaryota</taxon>
        <taxon>Metazoa</taxon>
        <taxon>Ecdysozoa</taxon>
        <taxon>Arthropoda</taxon>
        <taxon>Hexapoda</taxon>
        <taxon>Insecta</taxon>
        <taxon>Pterygota</taxon>
        <taxon>Neoptera</taxon>
        <taxon>Paraneoptera</taxon>
        <taxon>Hemiptera</taxon>
        <taxon>Sternorrhyncha</taxon>
        <taxon>Psylloidea</taxon>
        <taxon>Psyllidae</taxon>
        <taxon>Psyllinae</taxon>
        <taxon>Cacopsylla</taxon>
    </lineage>
</organism>
<accession>A0A8D8YG93</accession>
<sequence>MELSLLAHIIISHPGVFPLVFDARSVRITFGNRAHYVLETSSVPDSLHLSLVVLDFLLRIKLAHFKAERIRPVSRPEVDGFSCRVTRPLVRGRVLPIVVLLFQVPGIFPERKPGDGFLPLLSLSPRRTIMTRMRGRGVMIS</sequence>
<dbReference type="EMBL" id="HBUF01375233">
    <property type="protein sequence ID" value="CAG6728032.1"/>
    <property type="molecule type" value="Transcribed_RNA"/>
</dbReference>
<evidence type="ECO:0000313" key="1">
    <source>
        <dbReference type="EMBL" id="CAG6728032.1"/>
    </source>
</evidence>
<dbReference type="EMBL" id="HBUF01583903">
    <property type="protein sequence ID" value="CAG6771142.1"/>
    <property type="molecule type" value="Transcribed_RNA"/>
</dbReference>
<name>A0A8D8YG93_9HEMI</name>
<dbReference type="AlphaFoldDB" id="A0A8D8YG93"/>
<reference evidence="1" key="1">
    <citation type="submission" date="2021-05" db="EMBL/GenBank/DDBJ databases">
        <authorList>
            <person name="Alioto T."/>
            <person name="Alioto T."/>
            <person name="Gomez Garrido J."/>
        </authorList>
    </citation>
    <scope>NUCLEOTIDE SEQUENCE</scope>
</reference>
<dbReference type="EMBL" id="HBUF01310735">
    <property type="protein sequence ID" value="CAG6693068.1"/>
    <property type="molecule type" value="Transcribed_RNA"/>
</dbReference>
<protein>
    <submittedName>
        <fullName evidence="1">Uncharacterized protein</fullName>
    </submittedName>
</protein>